<dbReference type="EMBL" id="JAKOGI010000032">
    <property type="protein sequence ID" value="KAJ8448163.1"/>
    <property type="molecule type" value="Genomic_DNA"/>
</dbReference>
<dbReference type="GO" id="GO:0005576">
    <property type="term" value="C:extracellular region"/>
    <property type="evidence" value="ECO:0007669"/>
    <property type="project" value="UniProtKB-SubCell"/>
</dbReference>
<reference evidence="6" key="1">
    <citation type="submission" date="2022-04" db="EMBL/GenBank/DDBJ databases">
        <title>Carnegiea gigantea Genome sequencing and assembly v2.</title>
        <authorList>
            <person name="Copetti D."/>
            <person name="Sanderson M.J."/>
            <person name="Burquez A."/>
            <person name="Wojciechowski M.F."/>
        </authorList>
    </citation>
    <scope>NUCLEOTIDE SEQUENCE</scope>
    <source>
        <strain evidence="6">SGP5-SGP5p</strain>
        <tissue evidence="6">Aerial part</tissue>
    </source>
</reference>
<evidence type="ECO:0000256" key="4">
    <source>
        <dbReference type="ARBA" id="ARBA00022729"/>
    </source>
</evidence>
<gene>
    <name evidence="6" type="ORF">Cgig2_031887</name>
</gene>
<dbReference type="CDD" id="cd22270">
    <property type="entry name" value="DPBB_kiwellin-like"/>
    <property type="match status" value="1"/>
</dbReference>
<dbReference type="Proteomes" id="UP001153076">
    <property type="component" value="Unassembled WGS sequence"/>
</dbReference>
<comment type="subcellular location">
    <subcellularLocation>
        <location evidence="1">Secreted</location>
    </subcellularLocation>
</comment>
<evidence type="ECO:0000313" key="6">
    <source>
        <dbReference type="EMBL" id="KAJ8448163.1"/>
    </source>
</evidence>
<dbReference type="InterPro" id="IPR039271">
    <property type="entry name" value="Kiwellin-like"/>
</dbReference>
<dbReference type="OrthoDB" id="406505at2759"/>
<comment type="similarity">
    <text evidence="2">Belongs to the kiwellin family.</text>
</comment>
<sequence length="311" mass="34084">MIIENQRCDGPILPAFGPDHDPANTTRQVRQTYATYFCSPPVTNGTAAVLNLSGFEKGEDGGGRARCDKKYHSDDTPVVALSTGWFNDAVHCEQVILIRGKGGRTAQAVVVDECNSHVGCDNSGDYRPPCPNNVLAASKAVWAALGVPENSSLYGEMDVTWSPTNKTNPRGSYQLSQIHRSKIIFIAGIIGPLVAAALVTIGLVVCIHTRRPRWKELDEEQWENSLVLLSDDEEMRNNIGEVEKMIKLAIWCLQKEPTRRPSMSIVVRVLEGTIALEHMIDSSYATLIPSDTPVEISSNATFDVSSTTFPR</sequence>
<evidence type="ECO:0000256" key="1">
    <source>
        <dbReference type="ARBA" id="ARBA00004613"/>
    </source>
</evidence>
<keyword evidence="4" id="KW-0732">Signal</keyword>
<accession>A0A9Q1KRE4</accession>
<dbReference type="Gene3D" id="2.40.40.10">
    <property type="entry name" value="RlpA-like domain"/>
    <property type="match status" value="1"/>
</dbReference>
<evidence type="ECO:0000256" key="2">
    <source>
        <dbReference type="ARBA" id="ARBA00005592"/>
    </source>
</evidence>
<keyword evidence="5" id="KW-1133">Transmembrane helix</keyword>
<protein>
    <submittedName>
        <fullName evidence="6">Uncharacterized protein</fullName>
    </submittedName>
</protein>
<keyword evidence="5" id="KW-0812">Transmembrane</keyword>
<keyword evidence="3" id="KW-0964">Secreted</keyword>
<keyword evidence="5" id="KW-0472">Membrane</keyword>
<keyword evidence="7" id="KW-1185">Reference proteome</keyword>
<name>A0A9Q1KRE4_9CARY</name>
<evidence type="ECO:0000313" key="7">
    <source>
        <dbReference type="Proteomes" id="UP001153076"/>
    </source>
</evidence>
<dbReference type="SUPFAM" id="SSF50685">
    <property type="entry name" value="Barwin-like endoglucanases"/>
    <property type="match status" value="1"/>
</dbReference>
<feature type="transmembrane region" description="Helical" evidence="5">
    <location>
        <begin position="183"/>
        <end position="207"/>
    </location>
</feature>
<dbReference type="Gene3D" id="1.10.510.10">
    <property type="entry name" value="Transferase(Phosphotransferase) domain 1"/>
    <property type="match status" value="1"/>
</dbReference>
<dbReference type="PANTHER" id="PTHR33191">
    <property type="entry name" value="RIPENING-RELATED PROTEIN 2-RELATED"/>
    <property type="match status" value="1"/>
</dbReference>
<dbReference type="InterPro" id="IPR036908">
    <property type="entry name" value="RlpA-like_sf"/>
</dbReference>
<comment type="caution">
    <text evidence="6">The sequence shown here is derived from an EMBL/GenBank/DDBJ whole genome shotgun (WGS) entry which is preliminary data.</text>
</comment>
<dbReference type="PANTHER" id="PTHR33191:SF58">
    <property type="entry name" value="RIPENING-RELATED PROTEIN 1"/>
    <property type="match status" value="1"/>
</dbReference>
<dbReference type="Pfam" id="PF24300">
    <property type="entry name" value="KWL1"/>
    <property type="match status" value="1"/>
</dbReference>
<evidence type="ECO:0000256" key="5">
    <source>
        <dbReference type="SAM" id="Phobius"/>
    </source>
</evidence>
<evidence type="ECO:0000256" key="3">
    <source>
        <dbReference type="ARBA" id="ARBA00022525"/>
    </source>
</evidence>
<organism evidence="6 7">
    <name type="scientific">Carnegiea gigantea</name>
    <dbReference type="NCBI Taxonomy" id="171969"/>
    <lineage>
        <taxon>Eukaryota</taxon>
        <taxon>Viridiplantae</taxon>
        <taxon>Streptophyta</taxon>
        <taxon>Embryophyta</taxon>
        <taxon>Tracheophyta</taxon>
        <taxon>Spermatophyta</taxon>
        <taxon>Magnoliopsida</taxon>
        <taxon>eudicotyledons</taxon>
        <taxon>Gunneridae</taxon>
        <taxon>Pentapetalae</taxon>
        <taxon>Caryophyllales</taxon>
        <taxon>Cactineae</taxon>
        <taxon>Cactaceae</taxon>
        <taxon>Cactoideae</taxon>
        <taxon>Echinocereeae</taxon>
        <taxon>Carnegiea</taxon>
    </lineage>
</organism>
<proteinExistence type="inferred from homology"/>
<dbReference type="AlphaFoldDB" id="A0A9Q1KRE4"/>